<gene>
    <name evidence="8" type="ORF">ACFO3I_13625</name>
</gene>
<feature type="domain" description="Core-binding (CB)" evidence="7">
    <location>
        <begin position="1"/>
        <end position="93"/>
    </location>
</feature>
<protein>
    <submittedName>
        <fullName evidence="8">Tyrosine-type recombinase/integrase</fullName>
    </submittedName>
</protein>
<evidence type="ECO:0000259" key="6">
    <source>
        <dbReference type="PROSITE" id="PS51898"/>
    </source>
</evidence>
<evidence type="ECO:0000313" key="8">
    <source>
        <dbReference type="EMBL" id="MFC4656049.1"/>
    </source>
</evidence>
<proteinExistence type="inferred from homology"/>
<comment type="caution">
    <text evidence="8">The sequence shown here is derived from an EMBL/GenBank/DDBJ whole genome shotgun (WGS) entry which is preliminary data.</text>
</comment>
<dbReference type="PROSITE" id="PS51900">
    <property type="entry name" value="CB"/>
    <property type="match status" value="1"/>
</dbReference>
<evidence type="ECO:0000259" key="7">
    <source>
        <dbReference type="PROSITE" id="PS51900"/>
    </source>
</evidence>
<dbReference type="InterPro" id="IPR050090">
    <property type="entry name" value="Tyrosine_recombinase_XerCD"/>
</dbReference>
<dbReference type="SUPFAM" id="SSF56349">
    <property type="entry name" value="DNA breaking-rejoining enzymes"/>
    <property type="match status" value="1"/>
</dbReference>
<dbReference type="InterPro" id="IPR044068">
    <property type="entry name" value="CB"/>
</dbReference>
<evidence type="ECO:0000256" key="2">
    <source>
        <dbReference type="ARBA" id="ARBA00022908"/>
    </source>
</evidence>
<dbReference type="PANTHER" id="PTHR30349">
    <property type="entry name" value="PHAGE INTEGRASE-RELATED"/>
    <property type="match status" value="1"/>
</dbReference>
<evidence type="ECO:0000256" key="5">
    <source>
        <dbReference type="PROSITE-ProRule" id="PRU01248"/>
    </source>
</evidence>
<dbReference type="Pfam" id="PF00589">
    <property type="entry name" value="Phage_integrase"/>
    <property type="match status" value="1"/>
</dbReference>
<dbReference type="CDD" id="cd00397">
    <property type="entry name" value="DNA_BRE_C"/>
    <property type="match status" value="1"/>
</dbReference>
<dbReference type="EMBL" id="JBHSGB010000012">
    <property type="protein sequence ID" value="MFC4656049.1"/>
    <property type="molecule type" value="Genomic_DNA"/>
</dbReference>
<sequence>MDIFAEALEWLVYYCIKRGSVQSIRSWETYGRDAYDYFAFIEANNLDWRSINSRTENRLLAVYRDASMSQFNVGATTINRRLGLIIKFYQYACNRGWVSTLPYELQDVIVRKPKQFLAHTDTSGGHKMRPDVMLKQSRTQIKVLNGEQIADLLKATRDKTLYLMVRLALSTGLRKEEILTFPFKYVINPASTSARSHIVVQLNPAEMNTKGSVPRSIHVPVSVMSALWNYVIHERYQLLARQVTPTDRLFVARHGEAWSLTAKSFNNQLKRLNLPFHVNPHMLRHTYATHTLKSLRQKKGLGFEPLLYVRDRLGHTSITTTERYLHFLHEIEDDLINSYQQEIDAICEEII</sequence>
<feature type="domain" description="Tyr recombinase" evidence="6">
    <location>
        <begin position="139"/>
        <end position="340"/>
    </location>
</feature>
<dbReference type="PROSITE" id="PS51898">
    <property type="entry name" value="TYR_RECOMBINASE"/>
    <property type="match status" value="1"/>
</dbReference>
<keyword evidence="2" id="KW-0229">DNA integration</keyword>
<evidence type="ECO:0000256" key="1">
    <source>
        <dbReference type="ARBA" id="ARBA00008857"/>
    </source>
</evidence>
<dbReference type="InterPro" id="IPR013762">
    <property type="entry name" value="Integrase-like_cat_sf"/>
</dbReference>
<dbReference type="Proteomes" id="UP001595962">
    <property type="component" value="Unassembled WGS sequence"/>
</dbReference>
<dbReference type="InterPro" id="IPR002104">
    <property type="entry name" value="Integrase_catalytic"/>
</dbReference>
<evidence type="ECO:0000256" key="4">
    <source>
        <dbReference type="ARBA" id="ARBA00023172"/>
    </source>
</evidence>
<dbReference type="Gene3D" id="1.10.443.10">
    <property type="entry name" value="Intergrase catalytic core"/>
    <property type="match status" value="1"/>
</dbReference>
<name>A0ABV9JP62_9GAMM</name>
<evidence type="ECO:0000256" key="3">
    <source>
        <dbReference type="ARBA" id="ARBA00023125"/>
    </source>
</evidence>
<keyword evidence="4" id="KW-0233">DNA recombination</keyword>
<evidence type="ECO:0000313" key="9">
    <source>
        <dbReference type="Proteomes" id="UP001595962"/>
    </source>
</evidence>
<dbReference type="InterPro" id="IPR010998">
    <property type="entry name" value="Integrase_recombinase_N"/>
</dbReference>
<dbReference type="InterPro" id="IPR011010">
    <property type="entry name" value="DNA_brk_join_enz"/>
</dbReference>
<keyword evidence="3 5" id="KW-0238">DNA-binding</keyword>
<dbReference type="PANTHER" id="PTHR30349:SF41">
    <property type="entry name" value="INTEGRASE_RECOMBINASE PROTEIN MJ0367-RELATED"/>
    <property type="match status" value="1"/>
</dbReference>
<organism evidence="8 9">
    <name type="scientific">Rheinheimera marina</name>
    <dbReference type="NCBI Taxonomy" id="1774958"/>
    <lineage>
        <taxon>Bacteria</taxon>
        <taxon>Pseudomonadati</taxon>
        <taxon>Pseudomonadota</taxon>
        <taxon>Gammaproteobacteria</taxon>
        <taxon>Chromatiales</taxon>
        <taxon>Chromatiaceae</taxon>
        <taxon>Rheinheimera</taxon>
    </lineage>
</organism>
<keyword evidence="9" id="KW-1185">Reference proteome</keyword>
<comment type="similarity">
    <text evidence="1">Belongs to the 'phage' integrase family.</text>
</comment>
<accession>A0ABV9JP62</accession>
<reference evidence="9" key="1">
    <citation type="journal article" date="2019" name="Int. J. Syst. Evol. Microbiol.">
        <title>The Global Catalogue of Microorganisms (GCM) 10K type strain sequencing project: providing services to taxonomists for standard genome sequencing and annotation.</title>
        <authorList>
            <consortium name="The Broad Institute Genomics Platform"/>
            <consortium name="The Broad Institute Genome Sequencing Center for Infectious Disease"/>
            <person name="Wu L."/>
            <person name="Ma J."/>
        </authorList>
    </citation>
    <scope>NUCLEOTIDE SEQUENCE [LARGE SCALE GENOMIC DNA]</scope>
    <source>
        <strain evidence="9">DT28</strain>
    </source>
</reference>
<dbReference type="Gene3D" id="1.10.150.130">
    <property type="match status" value="1"/>
</dbReference>
<dbReference type="RefSeq" id="WP_377334761.1">
    <property type="nucleotide sequence ID" value="NZ_JBHSGB010000012.1"/>
</dbReference>